<proteinExistence type="predicted"/>
<dbReference type="RefSeq" id="WP_081958593.1">
    <property type="nucleotide sequence ID" value="NZ_BBNU01000003.1"/>
</dbReference>
<organism evidence="2 3">
    <name type="scientific">Algibacter lectus</name>
    <dbReference type="NCBI Taxonomy" id="221126"/>
    <lineage>
        <taxon>Bacteria</taxon>
        <taxon>Pseudomonadati</taxon>
        <taxon>Bacteroidota</taxon>
        <taxon>Flavobacteriia</taxon>
        <taxon>Flavobacteriales</taxon>
        <taxon>Flavobacteriaceae</taxon>
        <taxon>Algibacter</taxon>
    </lineage>
</organism>
<sequence>MNFKLYTFSIILCIGSFQIYAQEDSITVQKETYIKGNGATILLAIPHIGIETTVGKKFSYQFDVMASFWNSIDGLPYKFGIATSELRYHFKKRFHGIYAGAHVAGTTFKIAKNFRVRDFEYQQGLGGYMVGSTIGFQKKLKGKWMLDVFIGGGWHQGYYKGYHVDTGERLEPATKYNKSGGEWLPYRGGIMLAYKIN</sequence>
<dbReference type="STRING" id="221126.SAMN04489722_10391"/>
<dbReference type="AlphaFoldDB" id="A0A090WNE7"/>
<comment type="caution">
    <text evidence="2">The sequence shown here is derived from an EMBL/GenBank/DDBJ whole genome shotgun (WGS) entry which is preliminary data.</text>
</comment>
<dbReference type="Pfam" id="PF12099">
    <property type="entry name" value="DUF3575"/>
    <property type="match status" value="1"/>
</dbReference>
<feature type="chain" id="PRO_5001866439" description="DUF3575 domain-containing protein" evidence="1">
    <location>
        <begin position="22"/>
        <end position="197"/>
    </location>
</feature>
<protein>
    <recommendedName>
        <fullName evidence="4">DUF3575 domain-containing protein</fullName>
    </recommendedName>
</protein>
<evidence type="ECO:0000256" key="1">
    <source>
        <dbReference type="SAM" id="SignalP"/>
    </source>
</evidence>
<dbReference type="InterPro" id="IPR021958">
    <property type="entry name" value="DUF3575"/>
</dbReference>
<name>A0A090WNE7_9FLAO</name>
<reference evidence="2" key="1">
    <citation type="journal article" date="2014" name="Genome Announc.">
        <title>Draft Genome Sequences of Marine Flavobacterium Algibacter lectus Strains SS8 and NR4.</title>
        <authorList>
            <person name="Takatani N."/>
            <person name="Nakanishi M."/>
            <person name="Meirelles P."/>
            <person name="Mino S."/>
            <person name="Suda W."/>
            <person name="Oshima K."/>
            <person name="Hattori M."/>
            <person name="Ohkuma M."/>
            <person name="Hosokawa M."/>
            <person name="Miyashita K."/>
            <person name="Thompson F.L."/>
            <person name="Niwa A."/>
            <person name="Sawabe T."/>
            <person name="Sawabe T."/>
        </authorList>
    </citation>
    <scope>NUCLEOTIDE SEQUENCE [LARGE SCALE GENOMIC DNA]</scope>
    <source>
        <strain evidence="2">JCM 19274</strain>
    </source>
</reference>
<gene>
    <name evidence="2" type="ORF">JCM19274_1094</name>
</gene>
<accession>A0A090WNE7</accession>
<evidence type="ECO:0000313" key="3">
    <source>
        <dbReference type="Proteomes" id="UP000029643"/>
    </source>
</evidence>
<evidence type="ECO:0000313" key="2">
    <source>
        <dbReference type="EMBL" id="GAL78630.1"/>
    </source>
</evidence>
<evidence type="ECO:0008006" key="4">
    <source>
        <dbReference type="Google" id="ProtNLM"/>
    </source>
</evidence>
<feature type="signal peptide" evidence="1">
    <location>
        <begin position="1"/>
        <end position="21"/>
    </location>
</feature>
<dbReference type="Proteomes" id="UP000029643">
    <property type="component" value="Unassembled WGS sequence"/>
</dbReference>
<dbReference type="EMBL" id="BBNU01000003">
    <property type="protein sequence ID" value="GAL78630.1"/>
    <property type="molecule type" value="Genomic_DNA"/>
</dbReference>
<keyword evidence="1" id="KW-0732">Signal</keyword>